<comment type="caution">
    <text evidence="5">The sequence shown here is derived from an EMBL/GenBank/DDBJ whole genome shotgun (WGS) entry which is preliminary data.</text>
</comment>
<dbReference type="PATRIC" id="fig|451644.5.peg.6830"/>
<evidence type="ECO:0000256" key="3">
    <source>
        <dbReference type="ARBA" id="ARBA00022691"/>
    </source>
</evidence>
<dbReference type="InterPro" id="IPR029063">
    <property type="entry name" value="SAM-dependent_MTases_sf"/>
</dbReference>
<organism evidence="5 6">
    <name type="scientific">Mycolicibacterium conceptionense</name>
    <dbReference type="NCBI Taxonomy" id="451644"/>
    <lineage>
        <taxon>Bacteria</taxon>
        <taxon>Bacillati</taxon>
        <taxon>Actinomycetota</taxon>
        <taxon>Actinomycetes</taxon>
        <taxon>Mycobacteriales</taxon>
        <taxon>Mycobacteriaceae</taxon>
        <taxon>Mycolicibacterium</taxon>
    </lineage>
</organism>
<dbReference type="GO" id="GO:0008168">
    <property type="term" value="F:methyltransferase activity"/>
    <property type="evidence" value="ECO:0007669"/>
    <property type="project" value="UniProtKB-KW"/>
</dbReference>
<protein>
    <recommendedName>
        <fullName evidence="4">Methyltransferase domain-containing protein</fullName>
    </recommendedName>
</protein>
<sequence length="225" mass="23923">MSDVMDWDAAYRGHIFAGPPPWNIGKPQPAIAELIAAGQVQDPVLDAGCGIGDLTIALAEAGHDVTGIDISTAAIDDATGQANDRGLTARFIQGDARDLAGLGLGEPQFNTVIDCTLFHSLPLDARDDYLRGIQAAANPGGRLYLLVFTTDALPVDSPCPVPNLVTEAEVRDAVAKHWTVERIEPSHVAVRLPDIPNLPKHDFRTDEDGLTYLPALLLTAHKAAP</sequence>
<keyword evidence="1" id="KW-0489">Methyltransferase</keyword>
<accession>A0A0J8U004</accession>
<keyword evidence="2" id="KW-0808">Transferase</keyword>
<dbReference type="AlphaFoldDB" id="A0A0J8U004"/>
<name>A0A0J8U004_9MYCO</name>
<dbReference type="InterPro" id="IPR041698">
    <property type="entry name" value="Methyltransf_25"/>
</dbReference>
<evidence type="ECO:0000313" key="6">
    <source>
        <dbReference type="Proteomes" id="UP000037594"/>
    </source>
</evidence>
<proteinExistence type="predicted"/>
<dbReference type="GO" id="GO:0032259">
    <property type="term" value="P:methylation"/>
    <property type="evidence" value="ECO:0007669"/>
    <property type="project" value="UniProtKB-KW"/>
</dbReference>
<dbReference type="PANTHER" id="PTHR43464">
    <property type="entry name" value="METHYLTRANSFERASE"/>
    <property type="match status" value="1"/>
</dbReference>
<dbReference type="RefSeq" id="WP_019347008.1">
    <property type="nucleotide sequence ID" value="NZ_AGSZ01000478.1"/>
</dbReference>
<evidence type="ECO:0000256" key="1">
    <source>
        <dbReference type="ARBA" id="ARBA00022603"/>
    </source>
</evidence>
<feature type="domain" description="Methyltransferase" evidence="4">
    <location>
        <begin position="44"/>
        <end position="141"/>
    </location>
</feature>
<evidence type="ECO:0000313" key="5">
    <source>
        <dbReference type="EMBL" id="KMV13835.1"/>
    </source>
</evidence>
<evidence type="ECO:0000256" key="2">
    <source>
        <dbReference type="ARBA" id="ARBA00022679"/>
    </source>
</evidence>
<reference evidence="5 6" key="1">
    <citation type="submission" date="2015-06" db="EMBL/GenBank/DDBJ databases">
        <title>Genome sequence of Mycobacterium conceptionense strain MLE.</title>
        <authorList>
            <person name="Greninger A.L."/>
            <person name="Cunningham G."/>
            <person name="Chiu C.Y."/>
            <person name="Miller S."/>
        </authorList>
    </citation>
    <scope>NUCLEOTIDE SEQUENCE [LARGE SCALE GENOMIC DNA]</scope>
    <source>
        <strain evidence="5 6">MLE</strain>
    </source>
</reference>
<evidence type="ECO:0000259" key="4">
    <source>
        <dbReference type="Pfam" id="PF13649"/>
    </source>
</evidence>
<dbReference type="EMBL" id="LFOD01000068">
    <property type="protein sequence ID" value="KMV13835.1"/>
    <property type="molecule type" value="Genomic_DNA"/>
</dbReference>
<dbReference type="CDD" id="cd02440">
    <property type="entry name" value="AdoMet_MTases"/>
    <property type="match status" value="1"/>
</dbReference>
<gene>
    <name evidence="5" type="ORF">ACT17_33215</name>
</gene>
<dbReference type="SUPFAM" id="SSF53335">
    <property type="entry name" value="S-adenosyl-L-methionine-dependent methyltransferases"/>
    <property type="match status" value="1"/>
</dbReference>
<dbReference type="Proteomes" id="UP000037594">
    <property type="component" value="Unassembled WGS sequence"/>
</dbReference>
<dbReference type="Gene3D" id="3.40.50.150">
    <property type="entry name" value="Vaccinia Virus protein VP39"/>
    <property type="match status" value="1"/>
</dbReference>
<dbReference type="PANTHER" id="PTHR43464:SF19">
    <property type="entry name" value="UBIQUINONE BIOSYNTHESIS O-METHYLTRANSFERASE, MITOCHONDRIAL"/>
    <property type="match status" value="1"/>
</dbReference>
<dbReference type="Pfam" id="PF13649">
    <property type="entry name" value="Methyltransf_25"/>
    <property type="match status" value="1"/>
</dbReference>
<keyword evidence="3" id="KW-0949">S-adenosyl-L-methionine</keyword>